<evidence type="ECO:0000259" key="2">
    <source>
        <dbReference type="PROSITE" id="PS50026"/>
    </source>
</evidence>
<evidence type="ECO:0000256" key="1">
    <source>
        <dbReference type="PROSITE-ProRule" id="PRU00076"/>
    </source>
</evidence>
<organism evidence="3 4">
    <name type="scientific">Ziziphus jujuba var. spinosa</name>
    <dbReference type="NCBI Taxonomy" id="714518"/>
    <lineage>
        <taxon>Eukaryota</taxon>
        <taxon>Viridiplantae</taxon>
        <taxon>Streptophyta</taxon>
        <taxon>Embryophyta</taxon>
        <taxon>Tracheophyta</taxon>
        <taxon>Spermatophyta</taxon>
        <taxon>Magnoliopsida</taxon>
        <taxon>eudicotyledons</taxon>
        <taxon>Gunneridae</taxon>
        <taxon>Pentapetalae</taxon>
        <taxon>rosids</taxon>
        <taxon>fabids</taxon>
        <taxon>Rosales</taxon>
        <taxon>Rhamnaceae</taxon>
        <taxon>Paliureae</taxon>
        <taxon>Ziziphus</taxon>
    </lineage>
</organism>
<comment type="caution">
    <text evidence="3">The sequence shown here is derived from an EMBL/GenBank/DDBJ whole genome shotgun (WGS) entry which is preliminary data.</text>
</comment>
<proteinExistence type="predicted"/>
<comment type="caution">
    <text evidence="1">Lacks conserved residue(s) required for the propagation of feature annotation.</text>
</comment>
<sequence>MDKKLEAPRLPLVINWAIGDDDEIDRCDEVENRVNCACKGNSECIDVNDGSGGYRCKCLEGYEGNPYHPVGCQEGYANGGTACTKREDATNHSDILLILCIALGLIKLEKHPWGKVDISGEETEYLLVSASNTYENSSGESGGLRSGATTGYHSMQIQMLSSYNDAR</sequence>
<dbReference type="Proteomes" id="UP000813462">
    <property type="component" value="Unassembled WGS sequence"/>
</dbReference>
<dbReference type="InterPro" id="IPR000742">
    <property type="entry name" value="EGF"/>
</dbReference>
<accession>A0A978W0Q1</accession>
<name>A0A978W0Q1_ZIZJJ</name>
<evidence type="ECO:0000313" key="4">
    <source>
        <dbReference type="Proteomes" id="UP000813462"/>
    </source>
</evidence>
<dbReference type="PROSITE" id="PS50026">
    <property type="entry name" value="EGF_3"/>
    <property type="match status" value="1"/>
</dbReference>
<keyword evidence="1" id="KW-0245">EGF-like domain</keyword>
<dbReference type="Gene3D" id="2.10.25.10">
    <property type="entry name" value="Laminin"/>
    <property type="match status" value="1"/>
</dbReference>
<protein>
    <recommendedName>
        <fullName evidence="2">EGF-like domain-containing protein</fullName>
    </recommendedName>
</protein>
<dbReference type="PANTHER" id="PTHR33491">
    <property type="entry name" value="OSJNBA0016N04.9 PROTEIN"/>
    <property type="match status" value="1"/>
</dbReference>
<evidence type="ECO:0000313" key="3">
    <source>
        <dbReference type="EMBL" id="KAH7545535.1"/>
    </source>
</evidence>
<dbReference type="EMBL" id="JAEACU010000001">
    <property type="protein sequence ID" value="KAH7545535.1"/>
    <property type="molecule type" value="Genomic_DNA"/>
</dbReference>
<reference evidence="3" key="1">
    <citation type="journal article" date="2021" name="Front. Plant Sci.">
        <title>Chromosome-Scale Genome Assembly for Chinese Sour Jujube and Insights Into Its Genome Evolution and Domestication Signature.</title>
        <authorList>
            <person name="Shen L.-Y."/>
            <person name="Luo H."/>
            <person name="Wang X.-L."/>
            <person name="Wang X.-M."/>
            <person name="Qiu X.-J."/>
            <person name="Liu H."/>
            <person name="Zhou S.-S."/>
            <person name="Jia K.-H."/>
            <person name="Nie S."/>
            <person name="Bao Y.-T."/>
            <person name="Zhang R.-G."/>
            <person name="Yun Q.-Z."/>
            <person name="Chai Y.-H."/>
            <person name="Lu J.-Y."/>
            <person name="Li Y."/>
            <person name="Zhao S.-W."/>
            <person name="Mao J.-F."/>
            <person name="Jia S.-G."/>
            <person name="Mao Y.-M."/>
        </authorList>
    </citation>
    <scope>NUCLEOTIDE SEQUENCE</scope>
    <source>
        <strain evidence="3">AT0</strain>
        <tissue evidence="3">Leaf</tissue>
    </source>
</reference>
<dbReference type="AlphaFoldDB" id="A0A978W0Q1"/>
<gene>
    <name evidence="3" type="ORF">FEM48_Zijuj01G0104000</name>
</gene>
<feature type="domain" description="EGF-like" evidence="2">
    <location>
        <begin position="32"/>
        <end position="73"/>
    </location>
</feature>